<accession>A0AA88XUY9</accession>
<evidence type="ECO:0000256" key="4">
    <source>
        <dbReference type="ARBA" id="ARBA00022833"/>
    </source>
</evidence>
<dbReference type="PROSITE" id="PS50023">
    <property type="entry name" value="LIM_DOMAIN_2"/>
    <property type="match status" value="2"/>
</dbReference>
<dbReference type="InterPro" id="IPR050453">
    <property type="entry name" value="LIM_Homeobox_TF"/>
</dbReference>
<evidence type="ECO:0000256" key="5">
    <source>
        <dbReference type="ARBA" id="ARBA00023038"/>
    </source>
</evidence>
<keyword evidence="5 10" id="KW-0440">LIM domain</keyword>
<dbReference type="EMBL" id="VSWD01000011">
    <property type="protein sequence ID" value="KAK3087771.1"/>
    <property type="molecule type" value="Genomic_DNA"/>
</dbReference>
<dbReference type="Proteomes" id="UP001186944">
    <property type="component" value="Unassembled WGS sequence"/>
</dbReference>
<keyword evidence="4 10" id="KW-0862">Zinc</keyword>
<dbReference type="Gene3D" id="1.10.10.60">
    <property type="entry name" value="Homeodomain-like"/>
    <property type="match status" value="1"/>
</dbReference>
<dbReference type="PANTHER" id="PTHR24208:SF166">
    <property type="entry name" value="LIM HOMEOBOX TRANSCRIPTION FACTOR 1 ALPHA, ISOFORM B"/>
    <property type="match status" value="1"/>
</dbReference>
<keyword evidence="7 9" id="KW-0371">Homeobox</keyword>
<dbReference type="GO" id="GO:0046872">
    <property type="term" value="F:metal ion binding"/>
    <property type="evidence" value="ECO:0007669"/>
    <property type="project" value="UniProtKB-KW"/>
</dbReference>
<dbReference type="SMART" id="SM00132">
    <property type="entry name" value="LIM"/>
    <property type="match status" value="2"/>
</dbReference>
<evidence type="ECO:0000256" key="9">
    <source>
        <dbReference type="PROSITE-ProRule" id="PRU00108"/>
    </source>
</evidence>
<keyword evidence="6 9" id="KW-0238">DNA-binding</keyword>
<dbReference type="SUPFAM" id="SSF57716">
    <property type="entry name" value="Glucocorticoid receptor-like (DNA-binding domain)"/>
    <property type="match status" value="2"/>
</dbReference>
<dbReference type="Pfam" id="PF00412">
    <property type="entry name" value="LIM"/>
    <property type="match status" value="2"/>
</dbReference>
<evidence type="ECO:0000256" key="3">
    <source>
        <dbReference type="ARBA" id="ARBA00022737"/>
    </source>
</evidence>
<comment type="subcellular location">
    <subcellularLocation>
        <location evidence="1 9 11">Nucleus</location>
    </subcellularLocation>
</comment>
<dbReference type="GO" id="GO:0005634">
    <property type="term" value="C:nucleus"/>
    <property type="evidence" value="ECO:0007669"/>
    <property type="project" value="UniProtKB-SubCell"/>
</dbReference>
<evidence type="ECO:0000256" key="2">
    <source>
        <dbReference type="ARBA" id="ARBA00022723"/>
    </source>
</evidence>
<keyword evidence="15" id="KW-1185">Reference proteome</keyword>
<proteinExistence type="predicted"/>
<feature type="domain" description="LIM zinc-binding" evidence="12">
    <location>
        <begin position="85"/>
        <end position="147"/>
    </location>
</feature>
<comment type="caution">
    <text evidence="14">The sequence shown here is derived from an EMBL/GenBank/DDBJ whole genome shotgun (WGS) entry which is preliminary data.</text>
</comment>
<evidence type="ECO:0000259" key="13">
    <source>
        <dbReference type="PROSITE" id="PS50071"/>
    </source>
</evidence>
<reference evidence="14" key="1">
    <citation type="submission" date="2019-08" db="EMBL/GenBank/DDBJ databases">
        <title>The improved chromosome-level genome for the pearl oyster Pinctada fucata martensii using PacBio sequencing and Hi-C.</title>
        <authorList>
            <person name="Zheng Z."/>
        </authorList>
    </citation>
    <scope>NUCLEOTIDE SEQUENCE</scope>
    <source>
        <strain evidence="14">ZZ-2019</strain>
        <tissue evidence="14">Adductor muscle</tissue>
    </source>
</reference>
<keyword evidence="2 10" id="KW-0479">Metal-binding</keyword>
<dbReference type="PROSITE" id="PS00478">
    <property type="entry name" value="LIM_DOMAIN_1"/>
    <property type="match status" value="1"/>
</dbReference>
<organism evidence="14 15">
    <name type="scientific">Pinctada imbricata</name>
    <name type="common">Atlantic pearl-oyster</name>
    <name type="synonym">Pinctada martensii</name>
    <dbReference type="NCBI Taxonomy" id="66713"/>
    <lineage>
        <taxon>Eukaryota</taxon>
        <taxon>Metazoa</taxon>
        <taxon>Spiralia</taxon>
        <taxon>Lophotrochozoa</taxon>
        <taxon>Mollusca</taxon>
        <taxon>Bivalvia</taxon>
        <taxon>Autobranchia</taxon>
        <taxon>Pteriomorphia</taxon>
        <taxon>Pterioida</taxon>
        <taxon>Pterioidea</taxon>
        <taxon>Pteriidae</taxon>
        <taxon>Pinctada</taxon>
    </lineage>
</organism>
<evidence type="ECO:0000256" key="11">
    <source>
        <dbReference type="RuleBase" id="RU000682"/>
    </source>
</evidence>
<dbReference type="GO" id="GO:0030182">
    <property type="term" value="P:neuron differentiation"/>
    <property type="evidence" value="ECO:0007669"/>
    <property type="project" value="TreeGrafter"/>
</dbReference>
<dbReference type="Pfam" id="PF00046">
    <property type="entry name" value="Homeodomain"/>
    <property type="match status" value="1"/>
</dbReference>
<dbReference type="AlphaFoldDB" id="A0AA88XUY9"/>
<name>A0AA88XUY9_PINIB</name>
<feature type="domain" description="LIM zinc-binding" evidence="12">
    <location>
        <begin position="25"/>
        <end position="84"/>
    </location>
</feature>
<evidence type="ECO:0000313" key="15">
    <source>
        <dbReference type="Proteomes" id="UP001186944"/>
    </source>
</evidence>
<feature type="DNA-binding region" description="Homeobox" evidence="9">
    <location>
        <begin position="160"/>
        <end position="219"/>
    </location>
</feature>
<evidence type="ECO:0000313" key="14">
    <source>
        <dbReference type="EMBL" id="KAK3087771.1"/>
    </source>
</evidence>
<dbReference type="SMART" id="SM00389">
    <property type="entry name" value="HOX"/>
    <property type="match status" value="1"/>
</dbReference>
<gene>
    <name evidence="14" type="ORF">FSP39_010433</name>
</gene>
<keyword evidence="3" id="KW-0677">Repeat</keyword>
<dbReference type="CDD" id="cd00086">
    <property type="entry name" value="homeodomain"/>
    <property type="match status" value="1"/>
</dbReference>
<dbReference type="PANTHER" id="PTHR24208">
    <property type="entry name" value="LIM/HOMEOBOX PROTEIN LHX"/>
    <property type="match status" value="1"/>
</dbReference>
<dbReference type="PROSITE" id="PS50071">
    <property type="entry name" value="HOMEOBOX_2"/>
    <property type="match status" value="1"/>
</dbReference>
<dbReference type="InterPro" id="IPR017970">
    <property type="entry name" value="Homeobox_CS"/>
</dbReference>
<dbReference type="GO" id="GO:0000981">
    <property type="term" value="F:DNA-binding transcription factor activity, RNA polymerase II-specific"/>
    <property type="evidence" value="ECO:0007669"/>
    <property type="project" value="InterPro"/>
</dbReference>
<protein>
    <submittedName>
        <fullName evidence="14">Uncharacterized protein</fullName>
    </submittedName>
</protein>
<keyword evidence="8 9" id="KW-0539">Nucleus</keyword>
<sequence>MEPSIYHTSPNDTDLNGDQWKQGAPRCHHCCSPILDATIVTSGEKTWHRSCFRCMECNCELDEACVTDGRQLYCRYDFDRLFRSPCASCNILMQPSEFVRRVYGNLYHEDCFRCVICRRKHQTGERVYLRDDNKLVCQWDYDRLNKNDLSSDEEDSYQMDLRMGVSITENQAEILTSAFYACANPTRDIKDKLSSQTGLDIRVIQKWFRNKRKFERKHKKRSEFHKTKSLMYANNILKSAGQSISSFTSKSDWLTSLFAADYVPPNVELTPHDIKNGEVCMPLSFIPHNENDRNYGNQQTTPPRWLPCV</sequence>
<evidence type="ECO:0000256" key="6">
    <source>
        <dbReference type="ARBA" id="ARBA00023125"/>
    </source>
</evidence>
<dbReference type="InterPro" id="IPR009057">
    <property type="entry name" value="Homeodomain-like_sf"/>
</dbReference>
<dbReference type="InterPro" id="IPR001781">
    <property type="entry name" value="Znf_LIM"/>
</dbReference>
<evidence type="ECO:0000259" key="12">
    <source>
        <dbReference type="PROSITE" id="PS50023"/>
    </source>
</evidence>
<dbReference type="Gene3D" id="2.10.110.10">
    <property type="entry name" value="Cysteine Rich Protein"/>
    <property type="match status" value="2"/>
</dbReference>
<feature type="domain" description="Homeobox" evidence="13">
    <location>
        <begin position="158"/>
        <end position="218"/>
    </location>
</feature>
<dbReference type="GO" id="GO:0000977">
    <property type="term" value="F:RNA polymerase II transcription regulatory region sequence-specific DNA binding"/>
    <property type="evidence" value="ECO:0007669"/>
    <property type="project" value="TreeGrafter"/>
</dbReference>
<dbReference type="SUPFAM" id="SSF46689">
    <property type="entry name" value="Homeodomain-like"/>
    <property type="match status" value="1"/>
</dbReference>
<dbReference type="PROSITE" id="PS00027">
    <property type="entry name" value="HOMEOBOX_1"/>
    <property type="match status" value="1"/>
</dbReference>
<dbReference type="CDD" id="cd08368">
    <property type="entry name" value="LIM"/>
    <property type="match status" value="1"/>
</dbReference>
<evidence type="ECO:0000256" key="7">
    <source>
        <dbReference type="ARBA" id="ARBA00023155"/>
    </source>
</evidence>
<evidence type="ECO:0000256" key="8">
    <source>
        <dbReference type="ARBA" id="ARBA00023242"/>
    </source>
</evidence>
<evidence type="ECO:0000256" key="10">
    <source>
        <dbReference type="PROSITE-ProRule" id="PRU00125"/>
    </source>
</evidence>
<dbReference type="InterPro" id="IPR001356">
    <property type="entry name" value="HD"/>
</dbReference>
<evidence type="ECO:0000256" key="1">
    <source>
        <dbReference type="ARBA" id="ARBA00004123"/>
    </source>
</evidence>